<proteinExistence type="predicted"/>
<feature type="domain" description="Carbohydrate-binding" evidence="1">
    <location>
        <begin position="60"/>
        <end position="200"/>
    </location>
</feature>
<keyword evidence="4" id="KW-1185">Reference proteome</keyword>
<sequence>MTPSSYGSRLSGTKTIYVLFTILCLLLSTSVASQSTGNDQAKGLDVASINIPNLQNQIEIDGNYSQDEWQGSQLVELAYISRPFENLPPPAKTNVRVFENGSELYVLFEAFDPEPEQIRAFLRDRDSSFGNDLVGIKLDPYNDGRLAYQFYANPLGVQNDSIENEMTGSESASWNGIWESAGQLTETGFVVEMKIPLRLMNFVESDDIKTWAIEFVRFYPRSDRYRLSHVPFDRNNSCGLCQMGEANGFKDAKQANDFVFVPTLVVGSGRTRDPVETNDWEYQNNQEFGLDVNWSLTPEVNLSGTLNPDFSQVEADVAQLNINNTFALFFEERRPFFVENAEYFSSNLNLIYTRNINQPDYGTKITGRVDEHSFGLVVANDNTTQFLVPGNLGSEVAFIEEKSINIASRYRYDYSDDFSIGGLTTFRKSDSYQNAVASIDLRYRLSEQDTIRAQYVRSQTEYPEFLQAEFCDNNCSEDEDLSEAALRTALTDRFSGYSYRIDYNRETENYYLNARRSATQSDFRADLGFVSNVDRARYVFGGGYNWRNENSWWNEIRVNGDWDITHNDNGELIEKELEGYFSVRGDYQTFARVGFTERNRVGLRFDNSILSIDGNTSRFDELSNSFYFTTTPNQIISYEFFARIGDRVDLANNRLGDQVFLEHEVTLNLGTHARIEIEKTRSRLDVDEQALFVADLYDVRATYQFDPLQFVRLILTYSDVDRNQQNYTFDVDANSKNLGVQLLYSYKLNPLTKFFVGYSHSAFDDDSLDKIRPDNQSIFLKLSYAWFPDF</sequence>
<organism evidence="3 4">
    <name type="scientific">Glaciecola petra</name>
    <dbReference type="NCBI Taxonomy" id="3075602"/>
    <lineage>
        <taxon>Bacteria</taxon>
        <taxon>Pseudomonadati</taxon>
        <taxon>Pseudomonadota</taxon>
        <taxon>Gammaproteobacteria</taxon>
        <taxon>Alteromonadales</taxon>
        <taxon>Alteromonadaceae</taxon>
        <taxon>Glaciecola</taxon>
    </lineage>
</organism>
<dbReference type="Gene3D" id="2.60.40.1190">
    <property type="match status" value="1"/>
</dbReference>
<evidence type="ECO:0000259" key="2">
    <source>
        <dbReference type="Pfam" id="PF19313"/>
    </source>
</evidence>
<gene>
    <name evidence="3" type="ORF">RM552_14865</name>
</gene>
<dbReference type="Proteomes" id="UP001253545">
    <property type="component" value="Unassembled WGS sequence"/>
</dbReference>
<comment type="caution">
    <text evidence="3">The sequence shown here is derived from an EMBL/GenBank/DDBJ whole genome shotgun (WGS) entry which is preliminary data.</text>
</comment>
<evidence type="ECO:0000313" key="3">
    <source>
        <dbReference type="EMBL" id="MDT0596133.1"/>
    </source>
</evidence>
<dbReference type="CDD" id="cd09618">
    <property type="entry name" value="CBM9_like_2"/>
    <property type="match status" value="1"/>
</dbReference>
<evidence type="ECO:0000313" key="4">
    <source>
        <dbReference type="Proteomes" id="UP001253545"/>
    </source>
</evidence>
<evidence type="ECO:0000259" key="1">
    <source>
        <dbReference type="Pfam" id="PF06452"/>
    </source>
</evidence>
<dbReference type="InterPro" id="IPR045670">
    <property type="entry name" value="DUF5916"/>
</dbReference>
<name>A0ABU2ZU11_9ALTE</name>
<dbReference type="RefSeq" id="WP_311369658.1">
    <property type="nucleotide sequence ID" value="NZ_JAVRHX010000005.1"/>
</dbReference>
<dbReference type="EMBL" id="JAVRHX010000005">
    <property type="protein sequence ID" value="MDT0596133.1"/>
    <property type="molecule type" value="Genomic_DNA"/>
</dbReference>
<dbReference type="SUPFAM" id="SSF49344">
    <property type="entry name" value="CBD9-like"/>
    <property type="match status" value="1"/>
</dbReference>
<reference evidence="3 4" key="1">
    <citation type="submission" date="2023-09" db="EMBL/GenBank/DDBJ databases">
        <authorList>
            <person name="Rey-Velasco X."/>
        </authorList>
    </citation>
    <scope>NUCLEOTIDE SEQUENCE [LARGE SCALE GENOMIC DNA]</scope>
    <source>
        <strain evidence="3 4">P117</strain>
    </source>
</reference>
<accession>A0ABU2ZU11</accession>
<dbReference type="Pfam" id="PF06452">
    <property type="entry name" value="CBM9_1"/>
    <property type="match status" value="1"/>
</dbReference>
<feature type="domain" description="DUF5916" evidence="2">
    <location>
        <begin position="276"/>
        <end position="359"/>
    </location>
</feature>
<dbReference type="Pfam" id="PF19313">
    <property type="entry name" value="DUF5916"/>
    <property type="match status" value="1"/>
</dbReference>
<protein>
    <submittedName>
        <fullName evidence="3">DUF5916 domain-containing protein</fullName>
    </submittedName>
</protein>
<dbReference type="InterPro" id="IPR010502">
    <property type="entry name" value="Carb-bd_dom_fam9"/>
</dbReference>